<evidence type="ECO:0000313" key="1">
    <source>
        <dbReference type="EMBL" id="CAB4900416.1"/>
    </source>
</evidence>
<accession>A0A6J7FZ33</accession>
<reference evidence="1" key="1">
    <citation type="submission" date="2020-05" db="EMBL/GenBank/DDBJ databases">
        <authorList>
            <person name="Chiriac C."/>
            <person name="Salcher M."/>
            <person name="Ghai R."/>
            <person name="Kavagutti S V."/>
        </authorList>
    </citation>
    <scope>NUCLEOTIDE SEQUENCE</scope>
</reference>
<organism evidence="1">
    <name type="scientific">freshwater metagenome</name>
    <dbReference type="NCBI Taxonomy" id="449393"/>
    <lineage>
        <taxon>unclassified sequences</taxon>
        <taxon>metagenomes</taxon>
        <taxon>ecological metagenomes</taxon>
    </lineage>
</organism>
<dbReference type="EMBL" id="CAFBMP010000008">
    <property type="protein sequence ID" value="CAB4900416.1"/>
    <property type="molecule type" value="Genomic_DNA"/>
</dbReference>
<protein>
    <submittedName>
        <fullName evidence="1">Unannotated protein</fullName>
    </submittedName>
</protein>
<dbReference type="AlphaFoldDB" id="A0A6J7FZ33"/>
<name>A0A6J7FZ33_9ZZZZ</name>
<gene>
    <name evidence="1" type="ORF">UFOPK3608_00300</name>
</gene>
<sequence>MKSSILLSLLFVALLTYLLIKFNKRINSKKYSRKPLDAWGSLSEGIDPTDE</sequence>
<proteinExistence type="predicted"/>